<dbReference type="PANTHER" id="PTHR37812">
    <property type="entry name" value="MU-LIKE PROPHAGE FLUMU PROTEIN C"/>
    <property type="match status" value="1"/>
</dbReference>
<evidence type="ECO:0000259" key="1">
    <source>
        <dbReference type="Pfam" id="PF08765"/>
    </source>
</evidence>
<feature type="domain" description="Mor transcription activator" evidence="1">
    <location>
        <begin position="29"/>
        <end position="130"/>
    </location>
</feature>
<organism evidence="2 3">
    <name type="scientific">Yersinia enterocolitica</name>
    <dbReference type="NCBI Taxonomy" id="630"/>
    <lineage>
        <taxon>Bacteria</taxon>
        <taxon>Pseudomonadati</taxon>
        <taxon>Pseudomonadota</taxon>
        <taxon>Gammaproteobacteria</taxon>
        <taxon>Enterobacterales</taxon>
        <taxon>Yersiniaceae</taxon>
        <taxon>Yersinia</taxon>
    </lineage>
</organism>
<gene>
    <name evidence="2" type="ORF">ERS137941_01177</name>
</gene>
<dbReference type="Pfam" id="PF08765">
    <property type="entry name" value="Mor"/>
    <property type="match status" value="1"/>
</dbReference>
<dbReference type="PANTHER" id="PTHR37812:SF1">
    <property type="entry name" value="MU-LIKE PROPHAGE FLUMU PROTEIN C"/>
    <property type="match status" value="1"/>
</dbReference>
<dbReference type="RefSeq" id="WP_023160740.1">
    <property type="nucleotide sequence ID" value="NZ_CFLA01000002.1"/>
</dbReference>
<dbReference type="AlphaFoldDB" id="A0A0H5G287"/>
<dbReference type="Gene3D" id="1.10.10.60">
    <property type="entry name" value="Homeodomain-like"/>
    <property type="match status" value="2"/>
</dbReference>
<dbReference type="InterPro" id="IPR052411">
    <property type="entry name" value="c-mor_Regulatory_Protein"/>
</dbReference>
<protein>
    <submittedName>
        <fullName evidence="2">Uncharacterized conserved protein</fullName>
    </submittedName>
</protein>
<evidence type="ECO:0000313" key="2">
    <source>
        <dbReference type="EMBL" id="CFQ57541.1"/>
    </source>
</evidence>
<dbReference type="Proteomes" id="UP000048841">
    <property type="component" value="Unassembled WGS sequence"/>
</dbReference>
<dbReference type="EMBL" id="CGBR01000005">
    <property type="protein sequence ID" value="CFQ57541.1"/>
    <property type="molecule type" value="Genomic_DNA"/>
</dbReference>
<dbReference type="InterPro" id="IPR009057">
    <property type="entry name" value="Homeodomain-like_sf"/>
</dbReference>
<reference evidence="2 3" key="1">
    <citation type="submission" date="2015-03" db="EMBL/GenBank/DDBJ databases">
        <authorList>
            <person name="Murphy D."/>
        </authorList>
    </citation>
    <scope>NUCLEOTIDE SEQUENCE [LARGE SCALE GENOMIC DNA]</scope>
    <source>
        <strain evidence="2 3">IP26249</strain>
    </source>
</reference>
<evidence type="ECO:0000313" key="3">
    <source>
        <dbReference type="Proteomes" id="UP000048841"/>
    </source>
</evidence>
<dbReference type="InterPro" id="IPR014875">
    <property type="entry name" value="Mor_transcription_activator"/>
</dbReference>
<proteinExistence type="predicted"/>
<name>A0A0H5G287_YEREN</name>
<sequence>MADNLELFDDSQDDSILEHLEGGDSERGRFPELLKQINELLRCELERLGGNGKHSLELVVAISKQIGGSQVYFPRGQVLEDLVRDMRIWRDFDGHNINELVERYHVTYKTVYKAIRRMRKLESKKRQPELF</sequence>
<accession>A0A0H5G287</accession>
<dbReference type="SUPFAM" id="SSF46689">
    <property type="entry name" value="Homeodomain-like"/>
    <property type="match status" value="1"/>
</dbReference>